<sequence>MGRYEHEFAGQARKPTNVSLDIALVAEAKRLGLNISRACEVGLIEQIAKERGRLWRVENASALASSNDYVEQNGLPLTRHRQF</sequence>
<reference evidence="2 3" key="1">
    <citation type="journal article" date="2012" name="J. Bacteriol.">
        <title>Genome sequence of Sphingobium indicum B90A, a hexachlorocyclohexane-degrading bacterium.</title>
        <authorList>
            <person name="Anand S."/>
            <person name="Sangwan N."/>
            <person name="Lata P."/>
            <person name="Kaur J."/>
            <person name="Dua A."/>
            <person name="Singh A.K."/>
            <person name="Verma M."/>
            <person name="Kaur J."/>
            <person name="Khurana J.P."/>
            <person name="Khurana P."/>
            <person name="Mathur S."/>
            <person name="Lal R."/>
        </authorList>
    </citation>
    <scope>NUCLEOTIDE SEQUENCE [LARGE SCALE GENOMIC DNA]</scope>
    <source>
        <strain evidence="3">DSM 16412 / CCM 7286 / MTCC 6364 / B90A</strain>
    </source>
</reference>
<dbReference type="Pfam" id="PF07362">
    <property type="entry name" value="CcdA"/>
    <property type="match status" value="1"/>
</dbReference>
<evidence type="ECO:0000313" key="3">
    <source>
        <dbReference type="Proteomes" id="UP000004550"/>
    </source>
</evidence>
<dbReference type="RefSeq" id="WP_007686304.1">
    <property type="nucleotide sequence ID" value="NZ_CP013070.1"/>
</dbReference>
<organism evidence="2 3">
    <name type="scientific">Sphingobium indicum (strain DSM 16412 / CCM 7286 / MTCC 6364 / B90A)</name>
    <dbReference type="NCBI Taxonomy" id="861109"/>
    <lineage>
        <taxon>Bacteria</taxon>
        <taxon>Pseudomonadati</taxon>
        <taxon>Pseudomonadota</taxon>
        <taxon>Alphaproteobacteria</taxon>
        <taxon>Sphingomonadales</taxon>
        <taxon>Sphingomonadaceae</taxon>
        <taxon>Sphingobium</taxon>
    </lineage>
</organism>
<dbReference type="AlphaFoldDB" id="A0A1L5BPL7"/>
<dbReference type="EMBL" id="CP013070">
    <property type="protein sequence ID" value="APL94707.1"/>
    <property type="molecule type" value="Genomic_DNA"/>
</dbReference>
<evidence type="ECO:0000313" key="2">
    <source>
        <dbReference type="EMBL" id="APL94707.1"/>
    </source>
</evidence>
<gene>
    <name evidence="2" type="ORF">SIDU_09405</name>
</gene>
<accession>A0A1L5BPL7</accession>
<protein>
    <submittedName>
        <fullName evidence="2">Post-segregation antitoxin CcdA</fullName>
    </submittedName>
</protein>
<dbReference type="KEGG" id="sinb:SIDU_09405"/>
<name>A0A1L5BPL7_SPHIB</name>
<proteinExistence type="predicted"/>
<dbReference type="Proteomes" id="UP000004550">
    <property type="component" value="Chromosome"/>
</dbReference>
<keyword evidence="1" id="KW-1277">Toxin-antitoxin system</keyword>
<dbReference type="InterPro" id="IPR009956">
    <property type="entry name" value="Post-segregation_anti-tox_CcdA"/>
</dbReference>
<dbReference type="GeneID" id="29272575"/>
<evidence type="ECO:0000256" key="1">
    <source>
        <dbReference type="ARBA" id="ARBA00022649"/>
    </source>
</evidence>